<accession>E4S5U1</accession>
<dbReference type="KEGG" id="cki:Calkr_2136"/>
<dbReference type="eggNOG" id="COG1366">
    <property type="taxonomic scope" value="Bacteria"/>
</dbReference>
<dbReference type="RefSeq" id="WP_013433322.1">
    <property type="nucleotide sequence ID" value="NC_014721.1"/>
</dbReference>
<dbReference type="EMBL" id="CP002326">
    <property type="protein sequence ID" value="ADQ41601.1"/>
    <property type="molecule type" value="Genomic_DNA"/>
</dbReference>
<evidence type="ECO:0000313" key="2">
    <source>
        <dbReference type="Proteomes" id="UP000009256"/>
    </source>
</evidence>
<dbReference type="SUPFAM" id="SSF55874">
    <property type="entry name" value="ATPase domain of HSP90 chaperone/DNA topoisomerase II/histidine kinase"/>
    <property type="match status" value="1"/>
</dbReference>
<protein>
    <submittedName>
        <fullName evidence="1">ATP-binding region ATPase domain protein</fullName>
    </submittedName>
</protein>
<reference key="1">
    <citation type="submission" date="2010-11" db="EMBL/GenBank/DDBJ databases">
        <title>Complete sequence of chromosome of Caldicellulosiruptor kristjanssonii 177R1B.</title>
        <authorList>
            <consortium name="US DOE Joint Genome Institute"/>
            <person name="Lucas S."/>
            <person name="Copeland A."/>
            <person name="Lapidus A."/>
            <person name="Cheng J.-F."/>
            <person name="Bruce D."/>
            <person name="Goodwin L."/>
            <person name="Pitluck S."/>
            <person name="Davenport K."/>
            <person name="Detter J.C."/>
            <person name="Han C."/>
            <person name="Tapia R."/>
            <person name="Land M."/>
            <person name="Hauser L."/>
            <person name="Jeffries C."/>
            <person name="Kyrpides N."/>
            <person name="Ivanova N."/>
            <person name="Mikhailova N."/>
            <person name="Blumer-Schuette S.E."/>
            <person name="Kelly R.M."/>
            <person name="Woyke T."/>
        </authorList>
    </citation>
    <scope>NUCLEOTIDE SEQUENCE</scope>
    <source>
        <strain>177R1B</strain>
    </source>
</reference>
<dbReference type="Proteomes" id="UP000009256">
    <property type="component" value="Chromosome"/>
</dbReference>
<evidence type="ECO:0000313" key="1">
    <source>
        <dbReference type="EMBL" id="ADQ41601.1"/>
    </source>
</evidence>
<dbReference type="AlphaFoldDB" id="E4S5U1"/>
<dbReference type="Gene3D" id="3.30.565.10">
    <property type="entry name" value="Histidine kinase-like ATPase, C-terminal domain"/>
    <property type="match status" value="1"/>
</dbReference>
<dbReference type="STRING" id="632335.Calkr_2136"/>
<dbReference type="InterPro" id="IPR036890">
    <property type="entry name" value="HATPase_C_sf"/>
</dbReference>
<dbReference type="HOGENOM" id="CLU_859566_0_0_9"/>
<keyword evidence="1" id="KW-0547">Nucleotide-binding</keyword>
<reference evidence="1 2" key="2">
    <citation type="journal article" date="2011" name="J. Bacteriol.">
        <title>Complete genome sequences for the anaerobic, extremely thermophilic plant biomass-degrading bacteria Caldicellulosiruptor hydrothermalis, Caldicellulosiruptor kristjanssonii, Caldicellulosiruptor kronotskyensis, Caldicellulosiruptor owensenis, and Caldicellulosiruptor lactoaceticus.</title>
        <authorList>
            <person name="Blumer-Schuette S.E."/>
            <person name="Ozdemir I."/>
            <person name="Mistry D."/>
            <person name="Lucas S."/>
            <person name="Lapidus A."/>
            <person name="Cheng J.F."/>
            <person name="Goodwin L.A."/>
            <person name="Pitluck S."/>
            <person name="Land M.L."/>
            <person name="Hauser L.J."/>
            <person name="Woyke T."/>
            <person name="Mikhailova N."/>
            <person name="Pati A."/>
            <person name="Kyrpides N.C."/>
            <person name="Ivanova N."/>
            <person name="Detter J.C."/>
            <person name="Walston-Davenport K."/>
            <person name="Han S."/>
            <person name="Adams M.W."/>
            <person name="Kelly R.M."/>
        </authorList>
    </citation>
    <scope>NUCLEOTIDE SEQUENCE [LARGE SCALE GENOMIC DNA]</scope>
    <source>
        <strain evidence="2">ATCC 700853 / DSM 12137 / I77R1B</strain>
    </source>
</reference>
<name>E4S5U1_CALA7</name>
<dbReference type="OrthoDB" id="9796330at2"/>
<gene>
    <name evidence="1" type="ordered locus">Calkr_2136</name>
</gene>
<sequence>MLSKIVLPQRVEPTNIDQLIAQFKDDTENQKVLIVDLSSVEYITPTGLVATVAYLKKWRSKKEQKQIKFIYPSECSNALSYMARMNFFTVVGENFTYPYTVRTAEDRLCEITEIKSASEAGSVINRIMGIIETRTKISSGLSTSVGEIIDNAFHHSSSELPCYVCAQYYPNLRKVEVAIVDCGIGYRGSLSRVHRDLKDDKHAIKLALQKNVTGNIENNKRLNTGLGLYVTKKIIEMNRGKMLIYTGKGMCIIEKTENFYDVPKWGGTLVSLEFNTEIGVDVKKIFDEMEGENFFELDDSMFEDL</sequence>
<proteinExistence type="predicted"/>
<organism evidence="1 2">
    <name type="scientific">Caldicellulosiruptor acetigenus (strain ATCC 700853 / DSM 12137 / I77R1B)</name>
    <name type="common">Caldicellulosiruptor kristjanssonii</name>
    <dbReference type="NCBI Taxonomy" id="632335"/>
    <lineage>
        <taxon>Bacteria</taxon>
        <taxon>Bacillati</taxon>
        <taxon>Bacillota</taxon>
        <taxon>Bacillota incertae sedis</taxon>
        <taxon>Caldicellulosiruptorales</taxon>
        <taxon>Caldicellulosiruptoraceae</taxon>
        <taxon>Caldicellulosiruptor</taxon>
    </lineage>
</organism>
<dbReference type="GO" id="GO:0005524">
    <property type="term" value="F:ATP binding"/>
    <property type="evidence" value="ECO:0007669"/>
    <property type="project" value="UniProtKB-KW"/>
</dbReference>
<keyword evidence="1" id="KW-0067">ATP-binding</keyword>
<keyword evidence="2" id="KW-1185">Reference proteome</keyword>